<feature type="compositionally biased region" description="Basic and acidic residues" evidence="1">
    <location>
        <begin position="795"/>
        <end position="807"/>
    </location>
</feature>
<dbReference type="Gene3D" id="3.40.50.300">
    <property type="entry name" value="P-loop containing nucleotide triphosphate hydrolases"/>
    <property type="match status" value="1"/>
</dbReference>
<feature type="domain" description="ORC1/DEAH AAA+ ATPase" evidence="2">
    <location>
        <begin position="48"/>
        <end position="223"/>
    </location>
</feature>
<dbReference type="EMBL" id="CP086322">
    <property type="protein sequence ID" value="UQA93392.1"/>
    <property type="molecule type" value="Genomic_DNA"/>
</dbReference>
<proteinExistence type="predicted"/>
<dbReference type="RefSeq" id="WP_248864271.1">
    <property type="nucleotide sequence ID" value="NZ_CP086322.1"/>
</dbReference>
<dbReference type="Proteomes" id="UP000830115">
    <property type="component" value="Chromosome"/>
</dbReference>
<organism evidence="3 4">
    <name type="scientific">Streptomyces halobius</name>
    <dbReference type="NCBI Taxonomy" id="2879846"/>
    <lineage>
        <taxon>Bacteria</taxon>
        <taxon>Bacillati</taxon>
        <taxon>Actinomycetota</taxon>
        <taxon>Actinomycetes</taxon>
        <taxon>Kitasatosporales</taxon>
        <taxon>Streptomycetaceae</taxon>
        <taxon>Streptomyces</taxon>
    </lineage>
</organism>
<feature type="compositionally biased region" description="Low complexity" evidence="1">
    <location>
        <begin position="759"/>
        <end position="794"/>
    </location>
</feature>
<dbReference type="Pfam" id="PF13401">
    <property type="entry name" value="AAA_22"/>
    <property type="match status" value="1"/>
</dbReference>
<gene>
    <name evidence="3" type="ORF">K9S39_17435</name>
</gene>
<dbReference type="Pfam" id="PF20706">
    <property type="entry name" value="GT4-conflict"/>
    <property type="match status" value="1"/>
</dbReference>
<evidence type="ECO:0000256" key="1">
    <source>
        <dbReference type="SAM" id="MobiDB-lite"/>
    </source>
</evidence>
<dbReference type="PANTHER" id="PTHR34301:SF8">
    <property type="entry name" value="ATPASE DOMAIN-CONTAINING PROTEIN"/>
    <property type="match status" value="1"/>
</dbReference>
<reference evidence="3" key="1">
    <citation type="submission" date="2021-10" db="EMBL/GenBank/DDBJ databases">
        <title>Streptomyces nigrumlapis sp.nov.,an antimicrobial producing actinobacterium isolated from Black Gobi rocks.</title>
        <authorList>
            <person name="Wen Y."/>
            <person name="Zhang W."/>
            <person name="Liu X.G."/>
        </authorList>
    </citation>
    <scope>NUCLEOTIDE SEQUENCE</scope>
    <source>
        <strain evidence="3">ST13-2-2</strain>
    </source>
</reference>
<sequence>MDISKLPNPYDHSNPVSNAALFAGRNAEIACIAYQLDQAGLDRPPVYIAVHGQRGAGKTSLLNRTDDLARERGLLPVRVTLVPGDATPSAFYRKVYEELIAAVTEEGGGEGGKEGGALNVSGGAVTPAKVRRVFSGAAPEDGFPLEFPEALALSEPGGPVSEAALRADLRYVVRALGRPIALLIDEAQLVAGHEEVLSVLRALGTRLNGFVFVLAGTSSLLTRITEVFSPLLRQFKEIKVERFVESEDISNCMLLPLRELGLNADSFPDFNRSQSELLHLTDGNPYEIQLYCHEMFAQWQRDETMGMALTAEMLEDVRSRMDRMDRTDRVGAGREVHDRRLIRSVKKLSPERLHAFNILSSALDHATVDELWFAYNVVGQPSITRELLDQCRAELIADGAIDASEVVRLSQETELFDDIYVRLWTINKLGRQAHPQLMGRGDFHGLLARRLGCLLDDIVCEPARILQTCCPKMREATLNRALFALESLADKGADSVPHATQYVHEAILRTGIPAALDITTVTCAYGGTTVVQWLYSADADDFRFEHTPGFLTTARRIAALGGELTADRTRLPLKPWPRISEWLRLSTGAVRAALAQNHLAASYGAYGDGDRSGARTHLATAFELNPGWEPANNILYISLAAGEPGIALEWAGRAMELARHPKDKALSRYNAAMAYLLQGDRETAGRQLALAAEHLAPLAYSDCEIQYLLTPQMVSGAGGCRTAFGGAGDGGVGGAADGTVTLREDSDVDLAAAIERARATAGPTGTGAGDAPASAPAAASTPASALAPASAHGTPEARKAPHAHESPAAHMSPAARDPRPPTVLVVATEWWSAHGGLSTFNRDLCKALAAAGAQVYCVVLAAGEREIAAAERHNVTLLCAPSTPGAPEYVQLTRRPQLPGGTVPDLVIGHSRITGPAAAVQVSDFFPQARGRCARAEPHVVGCPAVRVAPAAGVRCAVPEPTSFTVPPLHLR</sequence>
<evidence type="ECO:0000313" key="3">
    <source>
        <dbReference type="EMBL" id="UQA93392.1"/>
    </source>
</evidence>
<evidence type="ECO:0000313" key="4">
    <source>
        <dbReference type="Proteomes" id="UP000830115"/>
    </source>
</evidence>
<evidence type="ECO:0000259" key="2">
    <source>
        <dbReference type="Pfam" id="PF13401"/>
    </source>
</evidence>
<name>A0ABY4M7Q1_9ACTN</name>
<protein>
    <submittedName>
        <fullName evidence="3">AAA family ATPase</fullName>
    </submittedName>
</protein>
<feature type="region of interest" description="Disordered" evidence="1">
    <location>
        <begin position="759"/>
        <end position="820"/>
    </location>
</feature>
<dbReference type="SUPFAM" id="SSF52540">
    <property type="entry name" value="P-loop containing nucleoside triphosphate hydrolases"/>
    <property type="match status" value="1"/>
</dbReference>
<dbReference type="InterPro" id="IPR049945">
    <property type="entry name" value="AAA_22"/>
</dbReference>
<keyword evidence="4" id="KW-1185">Reference proteome</keyword>
<accession>A0ABY4M7Q1</accession>
<dbReference type="InterPro" id="IPR027417">
    <property type="entry name" value="P-loop_NTPase"/>
</dbReference>
<dbReference type="PANTHER" id="PTHR34301">
    <property type="entry name" value="DNA-BINDING PROTEIN-RELATED"/>
    <property type="match status" value="1"/>
</dbReference>